<gene>
    <name evidence="2" type="ORF">RND71_036930</name>
</gene>
<reference evidence="2" key="1">
    <citation type="submission" date="2023-12" db="EMBL/GenBank/DDBJ databases">
        <title>Genome assembly of Anisodus tanguticus.</title>
        <authorList>
            <person name="Wang Y.-J."/>
        </authorList>
    </citation>
    <scope>NUCLEOTIDE SEQUENCE</scope>
    <source>
        <strain evidence="2">KB-2021</strain>
        <tissue evidence="2">Leaf</tissue>
    </source>
</reference>
<feature type="region of interest" description="Disordered" evidence="1">
    <location>
        <begin position="1"/>
        <end position="85"/>
    </location>
</feature>
<protein>
    <submittedName>
        <fullName evidence="2">Uncharacterized protein</fullName>
    </submittedName>
</protein>
<dbReference type="Proteomes" id="UP001291623">
    <property type="component" value="Unassembled WGS sequence"/>
</dbReference>
<feature type="compositionally biased region" description="Basic residues" evidence="1">
    <location>
        <begin position="16"/>
        <end position="29"/>
    </location>
</feature>
<evidence type="ECO:0000313" key="2">
    <source>
        <dbReference type="EMBL" id="KAK4343836.1"/>
    </source>
</evidence>
<dbReference type="EMBL" id="JAVYJV010000020">
    <property type="protein sequence ID" value="KAK4343836.1"/>
    <property type="molecule type" value="Genomic_DNA"/>
</dbReference>
<dbReference type="AlphaFoldDB" id="A0AAE1R2P6"/>
<sequence>MGTSKACLQGREKTHMLHRPKHQLGTRRRHDSEDQSISIYKNHCLGHATQKDRKTARSKKTLLEPGTSQAPSPTGQVAERPLDSATRVGYGIAF</sequence>
<accession>A0AAE1R2P6</accession>
<evidence type="ECO:0000256" key="1">
    <source>
        <dbReference type="SAM" id="MobiDB-lite"/>
    </source>
</evidence>
<organism evidence="2 3">
    <name type="scientific">Anisodus tanguticus</name>
    <dbReference type="NCBI Taxonomy" id="243964"/>
    <lineage>
        <taxon>Eukaryota</taxon>
        <taxon>Viridiplantae</taxon>
        <taxon>Streptophyta</taxon>
        <taxon>Embryophyta</taxon>
        <taxon>Tracheophyta</taxon>
        <taxon>Spermatophyta</taxon>
        <taxon>Magnoliopsida</taxon>
        <taxon>eudicotyledons</taxon>
        <taxon>Gunneridae</taxon>
        <taxon>Pentapetalae</taxon>
        <taxon>asterids</taxon>
        <taxon>lamiids</taxon>
        <taxon>Solanales</taxon>
        <taxon>Solanaceae</taxon>
        <taxon>Solanoideae</taxon>
        <taxon>Hyoscyameae</taxon>
        <taxon>Anisodus</taxon>
    </lineage>
</organism>
<comment type="caution">
    <text evidence="2">The sequence shown here is derived from an EMBL/GenBank/DDBJ whole genome shotgun (WGS) entry which is preliminary data.</text>
</comment>
<feature type="compositionally biased region" description="Polar residues" evidence="1">
    <location>
        <begin position="66"/>
        <end position="75"/>
    </location>
</feature>
<name>A0AAE1R2P6_9SOLA</name>
<evidence type="ECO:0000313" key="3">
    <source>
        <dbReference type="Proteomes" id="UP001291623"/>
    </source>
</evidence>
<keyword evidence="3" id="KW-1185">Reference proteome</keyword>
<proteinExistence type="predicted"/>